<dbReference type="RefSeq" id="WP_074885837.1">
    <property type="nucleotide sequence ID" value="NZ_FOXO01000007.1"/>
</dbReference>
<dbReference type="Pfam" id="PF14501">
    <property type="entry name" value="HATPase_c_5"/>
    <property type="match status" value="1"/>
</dbReference>
<proteinExistence type="predicted"/>
<feature type="transmembrane region" description="Helical" evidence="1">
    <location>
        <begin position="91"/>
        <end position="116"/>
    </location>
</feature>
<dbReference type="SUPFAM" id="SSF55874">
    <property type="entry name" value="ATPase domain of HSP90 chaperone/DNA topoisomerase II/histidine kinase"/>
    <property type="match status" value="1"/>
</dbReference>
<feature type="transmembrane region" description="Helical" evidence="1">
    <location>
        <begin position="176"/>
        <end position="197"/>
    </location>
</feature>
<evidence type="ECO:0000313" key="3">
    <source>
        <dbReference type="EMBL" id="SFP74335.1"/>
    </source>
</evidence>
<feature type="transmembrane region" description="Helical" evidence="1">
    <location>
        <begin position="66"/>
        <end position="84"/>
    </location>
</feature>
<keyword evidence="4" id="KW-1185">Reference proteome</keyword>
<keyword evidence="1" id="KW-1133">Transmembrane helix</keyword>
<dbReference type="GO" id="GO:0042802">
    <property type="term" value="F:identical protein binding"/>
    <property type="evidence" value="ECO:0007669"/>
    <property type="project" value="TreeGrafter"/>
</dbReference>
<keyword evidence="1" id="KW-0812">Transmembrane</keyword>
<gene>
    <name evidence="3" type="ORF">SAMN04487928_10767</name>
</gene>
<dbReference type="InterPro" id="IPR032834">
    <property type="entry name" value="NatK-like_C"/>
</dbReference>
<evidence type="ECO:0000256" key="1">
    <source>
        <dbReference type="SAM" id="Phobius"/>
    </source>
</evidence>
<evidence type="ECO:0000313" key="4">
    <source>
        <dbReference type="Proteomes" id="UP000182624"/>
    </source>
</evidence>
<dbReference type="Proteomes" id="UP000182624">
    <property type="component" value="Unassembled WGS sequence"/>
</dbReference>
<dbReference type="Gene3D" id="3.30.565.10">
    <property type="entry name" value="Histidine kinase-like ATPase, C-terminal domain"/>
    <property type="match status" value="1"/>
</dbReference>
<keyword evidence="1" id="KW-0472">Membrane</keyword>
<name>A0A1I5SUA2_9FIRM</name>
<dbReference type="AlphaFoldDB" id="A0A1I5SUA2"/>
<sequence>MTEENIRIMEQIYGVSMILIRGLFFGMFAELFINKETLSRPKNIVLSVIITIEGIVLFSIPYSTKGLYSIISLLTIVAVFYFYNQKILPHIIFVFFLWQNVFYVWHLINFAIFNSISDYVTATIDYSREGAVENLWNWMFILMALQVIFFAIFLFLEYFVTGKICTVKYEMSWTEALYLSIYSAVSYIICYIIVEVMVVPLDKEVFVLLDEKRDLRFTIPILAVLIFIGEMSAIATWQRYRRLKEEELRLQEQLQEQEFIRKKIEYTEKYHDRIRTLRHDMAGKLMILKSFLEKDRIGDAKEFLGDMDIELSSEAMQYATNNPVTDAVINEAAAQACSMNCDFKSEFLFPDDNGISALDMGIILNNLIDNALDGVLTVAEDDRFIRLIGEQKDNFYLIKIENSFDGKLKRASDNSIISTKKMDSDADKHGLGLKSVMGIADKYLGAVDINSDNKVFKVKVMLQKKNCYCSVPDQ</sequence>
<dbReference type="CDD" id="cd16935">
    <property type="entry name" value="HATPase_AgrC-ComD-like"/>
    <property type="match status" value="1"/>
</dbReference>
<dbReference type="OrthoDB" id="9778566at2"/>
<accession>A0A1I5SUA2</accession>
<organism evidence="3 4">
    <name type="scientific">Butyrivibrio proteoclasticus</name>
    <dbReference type="NCBI Taxonomy" id="43305"/>
    <lineage>
        <taxon>Bacteria</taxon>
        <taxon>Bacillati</taxon>
        <taxon>Bacillota</taxon>
        <taxon>Clostridia</taxon>
        <taxon>Lachnospirales</taxon>
        <taxon>Lachnospiraceae</taxon>
        <taxon>Butyrivibrio</taxon>
    </lineage>
</organism>
<dbReference type="InterPro" id="IPR036890">
    <property type="entry name" value="HATPase_C_sf"/>
</dbReference>
<dbReference type="EMBL" id="FOXO01000007">
    <property type="protein sequence ID" value="SFP74335.1"/>
    <property type="molecule type" value="Genomic_DNA"/>
</dbReference>
<feature type="transmembrane region" description="Helical" evidence="1">
    <location>
        <begin position="136"/>
        <end position="156"/>
    </location>
</feature>
<protein>
    <submittedName>
        <fullName evidence="3">GHKL domain-containing protein</fullName>
    </submittedName>
</protein>
<evidence type="ECO:0000259" key="2">
    <source>
        <dbReference type="Pfam" id="PF14501"/>
    </source>
</evidence>
<feature type="transmembrane region" description="Helical" evidence="1">
    <location>
        <begin position="44"/>
        <end position="60"/>
    </location>
</feature>
<feature type="transmembrane region" description="Helical" evidence="1">
    <location>
        <begin position="12"/>
        <end position="32"/>
    </location>
</feature>
<dbReference type="PANTHER" id="PTHR40448:SF1">
    <property type="entry name" value="TWO-COMPONENT SENSOR HISTIDINE KINASE"/>
    <property type="match status" value="1"/>
</dbReference>
<feature type="domain" description="Sensor histidine kinase NatK-like C-terminal" evidence="2">
    <location>
        <begin position="357"/>
        <end position="463"/>
    </location>
</feature>
<feature type="transmembrane region" description="Helical" evidence="1">
    <location>
        <begin position="217"/>
        <end position="237"/>
    </location>
</feature>
<dbReference type="PANTHER" id="PTHR40448">
    <property type="entry name" value="TWO-COMPONENT SENSOR HISTIDINE KINASE"/>
    <property type="match status" value="1"/>
</dbReference>
<reference evidence="4" key="1">
    <citation type="submission" date="2016-10" db="EMBL/GenBank/DDBJ databases">
        <authorList>
            <person name="Varghese N."/>
            <person name="Submissions S."/>
        </authorList>
    </citation>
    <scope>NUCLEOTIDE SEQUENCE [LARGE SCALE GENOMIC DNA]</scope>
    <source>
        <strain evidence="4">P18</strain>
    </source>
</reference>